<dbReference type="SMART" id="SM00028">
    <property type="entry name" value="TPR"/>
    <property type="match status" value="5"/>
</dbReference>
<comment type="caution">
    <text evidence="5">The sequence shown here is derived from an EMBL/GenBank/DDBJ whole genome shotgun (WGS) entry which is preliminary data.</text>
</comment>
<dbReference type="InterPro" id="IPR027417">
    <property type="entry name" value="P-loop_NTPase"/>
</dbReference>
<dbReference type="SUPFAM" id="SSF52540">
    <property type="entry name" value="P-loop containing nucleoside triphosphate hydrolases"/>
    <property type="match status" value="1"/>
</dbReference>
<evidence type="ECO:0000313" key="6">
    <source>
        <dbReference type="Proteomes" id="UP001430065"/>
    </source>
</evidence>
<name>A0ABS2JW36_9GAMM</name>
<evidence type="ECO:0000256" key="3">
    <source>
        <dbReference type="PROSITE-ProRule" id="PRU00339"/>
    </source>
</evidence>
<dbReference type="InterPro" id="IPR011990">
    <property type="entry name" value="TPR-like_helical_dom_sf"/>
</dbReference>
<keyword evidence="2 3" id="KW-0802">TPR repeat</keyword>
<evidence type="ECO:0000256" key="4">
    <source>
        <dbReference type="SAM" id="Phobius"/>
    </source>
</evidence>
<protein>
    <submittedName>
        <fullName evidence="5">Sulfotransferase</fullName>
    </submittedName>
</protein>
<keyword evidence="1" id="KW-0677">Repeat</keyword>
<dbReference type="Gene3D" id="3.40.50.300">
    <property type="entry name" value="P-loop containing nucleotide triphosphate hydrolases"/>
    <property type="match status" value="1"/>
</dbReference>
<accession>A0ABS2JW36</accession>
<gene>
    <name evidence="5" type="ORF">ISP20_17850</name>
</gene>
<evidence type="ECO:0000256" key="2">
    <source>
        <dbReference type="ARBA" id="ARBA00022803"/>
    </source>
</evidence>
<dbReference type="Pfam" id="PF13432">
    <property type="entry name" value="TPR_16"/>
    <property type="match status" value="2"/>
</dbReference>
<feature type="repeat" description="TPR" evidence="3">
    <location>
        <begin position="83"/>
        <end position="116"/>
    </location>
</feature>
<dbReference type="Proteomes" id="UP001430065">
    <property type="component" value="Unassembled WGS sequence"/>
</dbReference>
<dbReference type="InterPro" id="IPR051012">
    <property type="entry name" value="CellSynth/LPSAsmb/PSIAsmb"/>
</dbReference>
<dbReference type="SUPFAM" id="SSF48452">
    <property type="entry name" value="TPR-like"/>
    <property type="match status" value="1"/>
</dbReference>
<sequence>MTQQTAQPTPLSPTAARLWAKAREEWRQRQFDAAERSLIQLLALAPGNADAIRMLGMAAQRRSEHVQAIRCFREVLPNWPEDSDLRLGLGIALYEQGEIDEAMMHLRRACELAPRSGAAWFNLGEALWRQAQTEEAITVLQQALELAPSHVLAKLSLAKAQASLGQIDAAIAGFRDVLRLDPGNAEGWFGLSNLNTVRFDANDRTQLQSALARDGLSPRHRELLGFTLAKAMEDQGDYAQAFDVFALANASRRKRVKWDAAGERRRVDAILRMFEQDMPAPLDPTLGQETIFIVSIPRSGSSLVEQILASHPQVEGANEIKDMSLVIDAETHRRRSAFPLWAPDASAGDWQRLGQEYLARTAHWRRRKPRFTDKSLVTWYLVGAALAMLPAARVVIVRRDPVETCLACYRQCFTEQAGFTCDLDEMADYCIDFLRLTRFWLDKYPDRVLDLPYETLVAEPEPSIRRLLDFCELPFDPACLTFHQTSRTVLSTPSAAQVRQPIRQDTARSLRYGDKLDRLRQRLRDAGVAVD</sequence>
<dbReference type="EMBL" id="JADIKC010000008">
    <property type="protein sequence ID" value="MBM7123035.1"/>
    <property type="molecule type" value="Genomic_DNA"/>
</dbReference>
<dbReference type="Pfam" id="PF13469">
    <property type="entry name" value="Sulfotransfer_3"/>
    <property type="match status" value="1"/>
</dbReference>
<evidence type="ECO:0000256" key="1">
    <source>
        <dbReference type="ARBA" id="ARBA00022737"/>
    </source>
</evidence>
<dbReference type="PANTHER" id="PTHR45586:SF1">
    <property type="entry name" value="LIPOPOLYSACCHARIDE ASSEMBLY PROTEIN B"/>
    <property type="match status" value="1"/>
</dbReference>
<dbReference type="PROSITE" id="PS50005">
    <property type="entry name" value="TPR"/>
    <property type="match status" value="4"/>
</dbReference>
<keyword evidence="4" id="KW-0472">Membrane</keyword>
<dbReference type="PANTHER" id="PTHR45586">
    <property type="entry name" value="TPR REPEAT-CONTAINING PROTEIN PA4667"/>
    <property type="match status" value="1"/>
</dbReference>
<organism evidence="5 6">
    <name type="scientific">Dyella kyungheensis</name>
    <dbReference type="NCBI Taxonomy" id="1242174"/>
    <lineage>
        <taxon>Bacteria</taxon>
        <taxon>Pseudomonadati</taxon>
        <taxon>Pseudomonadota</taxon>
        <taxon>Gammaproteobacteria</taxon>
        <taxon>Lysobacterales</taxon>
        <taxon>Rhodanobacteraceae</taxon>
        <taxon>Dyella</taxon>
    </lineage>
</organism>
<feature type="repeat" description="TPR" evidence="3">
    <location>
        <begin position="151"/>
        <end position="184"/>
    </location>
</feature>
<dbReference type="PROSITE" id="PS50293">
    <property type="entry name" value="TPR_REGION"/>
    <property type="match status" value="1"/>
</dbReference>
<dbReference type="Gene3D" id="1.25.40.10">
    <property type="entry name" value="Tetratricopeptide repeat domain"/>
    <property type="match status" value="1"/>
</dbReference>
<reference evidence="5 6" key="1">
    <citation type="submission" date="2020-10" db="EMBL/GenBank/DDBJ databases">
        <title>Phylogeny of dyella-like bacteria.</title>
        <authorList>
            <person name="Fu J."/>
        </authorList>
    </citation>
    <scope>NUCLEOTIDE SEQUENCE [LARGE SCALE GENOMIC DNA]</scope>
    <source>
        <strain evidence="5 6">THG-B117</strain>
    </source>
</reference>
<keyword evidence="6" id="KW-1185">Reference proteome</keyword>
<dbReference type="RefSeq" id="WP_204637486.1">
    <property type="nucleotide sequence ID" value="NZ_JADIKC010000008.1"/>
</dbReference>
<feature type="repeat" description="TPR" evidence="3">
    <location>
        <begin position="49"/>
        <end position="82"/>
    </location>
</feature>
<keyword evidence="4" id="KW-1133">Transmembrane helix</keyword>
<feature type="repeat" description="TPR" evidence="3">
    <location>
        <begin position="117"/>
        <end position="150"/>
    </location>
</feature>
<dbReference type="InterPro" id="IPR019734">
    <property type="entry name" value="TPR_rpt"/>
</dbReference>
<keyword evidence="4" id="KW-0812">Transmembrane</keyword>
<evidence type="ECO:0000313" key="5">
    <source>
        <dbReference type="EMBL" id="MBM7123035.1"/>
    </source>
</evidence>
<proteinExistence type="predicted"/>
<feature type="transmembrane region" description="Helical" evidence="4">
    <location>
        <begin position="376"/>
        <end position="396"/>
    </location>
</feature>